<dbReference type="STRING" id="905079.L1I4U5"/>
<feature type="transmembrane region" description="Helical" evidence="12">
    <location>
        <begin position="157"/>
        <end position="177"/>
    </location>
</feature>
<keyword evidence="3" id="KW-0633">Potassium transport</keyword>
<dbReference type="PROSITE" id="PS50042">
    <property type="entry name" value="CNMP_BINDING_3"/>
    <property type="match status" value="1"/>
</dbReference>
<dbReference type="PRINTS" id="PR01463">
    <property type="entry name" value="EAGCHANLFMLY"/>
</dbReference>
<evidence type="ECO:0000256" key="1">
    <source>
        <dbReference type="ARBA" id="ARBA00004141"/>
    </source>
</evidence>
<reference evidence="15" key="3">
    <citation type="submission" date="2016-03" db="UniProtKB">
        <authorList>
            <consortium name="EnsemblProtists"/>
        </authorList>
    </citation>
    <scope>IDENTIFICATION</scope>
</reference>
<gene>
    <name evidence="14" type="ORF">GUITHDRAFT_83268</name>
</gene>
<dbReference type="InterPro" id="IPR003938">
    <property type="entry name" value="K_chnl_volt-dep_EAG/ELK/ERG"/>
</dbReference>
<dbReference type="SUPFAM" id="SSF81324">
    <property type="entry name" value="Voltage-gated potassium channels"/>
    <property type="match status" value="1"/>
</dbReference>
<keyword evidence="4 12" id="KW-0812">Transmembrane</keyword>
<feature type="transmembrane region" description="Helical" evidence="12">
    <location>
        <begin position="241"/>
        <end position="260"/>
    </location>
</feature>
<dbReference type="EMBL" id="JH993314">
    <property type="protein sequence ID" value="EKX31273.1"/>
    <property type="molecule type" value="Genomic_DNA"/>
</dbReference>
<organism evidence="14">
    <name type="scientific">Guillardia theta (strain CCMP2712)</name>
    <name type="common">Cryptophyte</name>
    <dbReference type="NCBI Taxonomy" id="905079"/>
    <lineage>
        <taxon>Eukaryota</taxon>
        <taxon>Cryptophyceae</taxon>
        <taxon>Pyrenomonadales</taxon>
        <taxon>Geminigeraceae</taxon>
        <taxon>Guillardia</taxon>
    </lineage>
</organism>
<evidence type="ECO:0000256" key="3">
    <source>
        <dbReference type="ARBA" id="ARBA00022538"/>
    </source>
</evidence>
<name>L1I4U5_GUITC</name>
<dbReference type="Gene3D" id="1.10.287.70">
    <property type="match status" value="1"/>
</dbReference>
<dbReference type="HOGENOM" id="CLU_005746_15_2_1"/>
<comment type="subcellular location">
    <subcellularLocation>
        <location evidence="1">Membrane</location>
        <topology evidence="1">Multi-pass membrane protein</topology>
    </subcellularLocation>
</comment>
<dbReference type="PaxDb" id="55529-EKX31273"/>
<dbReference type="Gene3D" id="2.60.120.10">
    <property type="entry name" value="Jelly Rolls"/>
    <property type="match status" value="1"/>
</dbReference>
<dbReference type="InterPro" id="IPR014710">
    <property type="entry name" value="RmlC-like_jellyroll"/>
</dbReference>
<dbReference type="KEGG" id="gtt:GUITHDRAFT_83268"/>
<dbReference type="PANTHER" id="PTHR10217:SF435">
    <property type="entry name" value="POTASSIUM VOLTAGE-GATED CHANNEL PROTEIN EAG"/>
    <property type="match status" value="1"/>
</dbReference>
<reference evidence="14 16" key="1">
    <citation type="journal article" date="2012" name="Nature">
        <title>Algal genomes reveal evolutionary mosaicism and the fate of nucleomorphs.</title>
        <authorList>
            <consortium name="DOE Joint Genome Institute"/>
            <person name="Curtis B.A."/>
            <person name="Tanifuji G."/>
            <person name="Burki F."/>
            <person name="Gruber A."/>
            <person name="Irimia M."/>
            <person name="Maruyama S."/>
            <person name="Arias M.C."/>
            <person name="Ball S.G."/>
            <person name="Gile G.H."/>
            <person name="Hirakawa Y."/>
            <person name="Hopkins J.F."/>
            <person name="Kuo A."/>
            <person name="Rensing S.A."/>
            <person name="Schmutz J."/>
            <person name="Symeonidi A."/>
            <person name="Elias M."/>
            <person name="Eveleigh R.J."/>
            <person name="Herman E.K."/>
            <person name="Klute M.J."/>
            <person name="Nakayama T."/>
            <person name="Obornik M."/>
            <person name="Reyes-Prieto A."/>
            <person name="Armbrust E.V."/>
            <person name="Aves S.J."/>
            <person name="Beiko R.G."/>
            <person name="Coutinho P."/>
            <person name="Dacks J.B."/>
            <person name="Durnford D.G."/>
            <person name="Fast N.M."/>
            <person name="Green B.R."/>
            <person name="Grisdale C.J."/>
            <person name="Hempel F."/>
            <person name="Henrissat B."/>
            <person name="Hoppner M.P."/>
            <person name="Ishida K."/>
            <person name="Kim E."/>
            <person name="Koreny L."/>
            <person name="Kroth P.G."/>
            <person name="Liu Y."/>
            <person name="Malik S.B."/>
            <person name="Maier U.G."/>
            <person name="McRose D."/>
            <person name="Mock T."/>
            <person name="Neilson J.A."/>
            <person name="Onodera N.T."/>
            <person name="Poole A.M."/>
            <person name="Pritham E.J."/>
            <person name="Richards T.A."/>
            <person name="Rocap G."/>
            <person name="Roy S.W."/>
            <person name="Sarai C."/>
            <person name="Schaack S."/>
            <person name="Shirato S."/>
            <person name="Slamovits C.H."/>
            <person name="Spencer D.F."/>
            <person name="Suzuki S."/>
            <person name="Worden A.Z."/>
            <person name="Zauner S."/>
            <person name="Barry K."/>
            <person name="Bell C."/>
            <person name="Bharti A.K."/>
            <person name="Crow J.A."/>
            <person name="Grimwood J."/>
            <person name="Kramer R."/>
            <person name="Lindquist E."/>
            <person name="Lucas S."/>
            <person name="Salamov A."/>
            <person name="McFadden G.I."/>
            <person name="Lane C.E."/>
            <person name="Keeling P.J."/>
            <person name="Gray M.W."/>
            <person name="Grigoriev I.V."/>
            <person name="Archibald J.M."/>
        </authorList>
    </citation>
    <scope>NUCLEOTIDE SEQUENCE</scope>
    <source>
        <strain evidence="14 16">CCMP2712</strain>
    </source>
</reference>
<dbReference type="InterPro" id="IPR005821">
    <property type="entry name" value="Ion_trans_dom"/>
</dbReference>
<keyword evidence="10 12" id="KW-0472">Membrane</keyword>
<keyword evidence="7" id="KW-0630">Potassium</keyword>
<dbReference type="GO" id="GO:0005886">
    <property type="term" value="C:plasma membrane"/>
    <property type="evidence" value="ECO:0007669"/>
    <property type="project" value="TreeGrafter"/>
</dbReference>
<dbReference type="Pfam" id="PF00520">
    <property type="entry name" value="Ion_trans"/>
    <property type="match status" value="1"/>
</dbReference>
<evidence type="ECO:0000256" key="8">
    <source>
        <dbReference type="ARBA" id="ARBA00022989"/>
    </source>
</evidence>
<evidence type="ECO:0000259" key="13">
    <source>
        <dbReference type="PROSITE" id="PS50042"/>
    </source>
</evidence>
<protein>
    <recommendedName>
        <fullName evidence="13">Cyclic nucleotide-binding domain-containing protein</fullName>
    </recommendedName>
</protein>
<keyword evidence="5" id="KW-0631">Potassium channel</keyword>
<keyword evidence="9" id="KW-0406">Ion transport</keyword>
<dbReference type="GO" id="GO:0034702">
    <property type="term" value="C:monoatomic ion channel complex"/>
    <property type="evidence" value="ECO:0007669"/>
    <property type="project" value="UniProtKB-KW"/>
</dbReference>
<reference evidence="16" key="2">
    <citation type="submission" date="2012-11" db="EMBL/GenBank/DDBJ databases">
        <authorList>
            <person name="Kuo A."/>
            <person name="Curtis B.A."/>
            <person name="Tanifuji G."/>
            <person name="Burki F."/>
            <person name="Gruber A."/>
            <person name="Irimia M."/>
            <person name="Maruyama S."/>
            <person name="Arias M.C."/>
            <person name="Ball S.G."/>
            <person name="Gile G.H."/>
            <person name="Hirakawa Y."/>
            <person name="Hopkins J.F."/>
            <person name="Rensing S.A."/>
            <person name="Schmutz J."/>
            <person name="Symeonidi A."/>
            <person name="Elias M."/>
            <person name="Eveleigh R.J."/>
            <person name="Herman E.K."/>
            <person name="Klute M.J."/>
            <person name="Nakayama T."/>
            <person name="Obornik M."/>
            <person name="Reyes-Prieto A."/>
            <person name="Armbrust E.V."/>
            <person name="Aves S.J."/>
            <person name="Beiko R.G."/>
            <person name="Coutinho P."/>
            <person name="Dacks J.B."/>
            <person name="Durnford D.G."/>
            <person name="Fast N.M."/>
            <person name="Green B.R."/>
            <person name="Grisdale C."/>
            <person name="Hempe F."/>
            <person name="Henrissat B."/>
            <person name="Hoppner M.P."/>
            <person name="Ishida K.-I."/>
            <person name="Kim E."/>
            <person name="Koreny L."/>
            <person name="Kroth P.G."/>
            <person name="Liu Y."/>
            <person name="Malik S.-B."/>
            <person name="Maier U.G."/>
            <person name="McRose D."/>
            <person name="Mock T."/>
            <person name="Neilson J.A."/>
            <person name="Onodera N.T."/>
            <person name="Poole A.M."/>
            <person name="Pritham E.J."/>
            <person name="Richards T.A."/>
            <person name="Rocap G."/>
            <person name="Roy S.W."/>
            <person name="Sarai C."/>
            <person name="Schaack S."/>
            <person name="Shirato S."/>
            <person name="Slamovits C.H."/>
            <person name="Spencer D.F."/>
            <person name="Suzuki S."/>
            <person name="Worden A.Z."/>
            <person name="Zauner S."/>
            <person name="Barry K."/>
            <person name="Bell C."/>
            <person name="Bharti A.K."/>
            <person name="Crow J.A."/>
            <person name="Grimwood J."/>
            <person name="Kramer R."/>
            <person name="Lindquist E."/>
            <person name="Lucas S."/>
            <person name="Salamov A."/>
            <person name="McFadden G.I."/>
            <person name="Lane C.E."/>
            <person name="Keeling P.J."/>
            <person name="Gray M.W."/>
            <person name="Grigoriev I.V."/>
            <person name="Archibald J.M."/>
        </authorList>
    </citation>
    <scope>NUCLEOTIDE SEQUENCE</scope>
    <source>
        <strain evidence="16">CCMP2712</strain>
    </source>
</reference>
<proteinExistence type="predicted"/>
<dbReference type="Proteomes" id="UP000011087">
    <property type="component" value="Unassembled WGS sequence"/>
</dbReference>
<dbReference type="InterPro" id="IPR018490">
    <property type="entry name" value="cNMP-bd_dom_sf"/>
</dbReference>
<dbReference type="GeneID" id="17287996"/>
<dbReference type="PANTHER" id="PTHR10217">
    <property type="entry name" value="VOLTAGE AND LIGAND GATED POTASSIUM CHANNEL"/>
    <property type="match status" value="1"/>
</dbReference>
<evidence type="ECO:0000256" key="7">
    <source>
        <dbReference type="ARBA" id="ARBA00022958"/>
    </source>
</evidence>
<evidence type="ECO:0000256" key="10">
    <source>
        <dbReference type="ARBA" id="ARBA00023136"/>
    </source>
</evidence>
<keyword evidence="6" id="KW-0851">Voltage-gated channel</keyword>
<evidence type="ECO:0000256" key="4">
    <source>
        <dbReference type="ARBA" id="ARBA00022692"/>
    </source>
</evidence>
<accession>L1I4U5</accession>
<evidence type="ECO:0000256" key="6">
    <source>
        <dbReference type="ARBA" id="ARBA00022882"/>
    </source>
</evidence>
<dbReference type="Gene3D" id="1.10.287.630">
    <property type="entry name" value="Helix hairpin bin"/>
    <property type="match status" value="1"/>
</dbReference>
<keyword evidence="11" id="KW-0407">Ion channel</keyword>
<feature type="domain" description="Cyclic nucleotide-binding" evidence="13">
    <location>
        <begin position="375"/>
        <end position="421"/>
    </location>
</feature>
<dbReference type="GO" id="GO:0042391">
    <property type="term" value="P:regulation of membrane potential"/>
    <property type="evidence" value="ECO:0007669"/>
    <property type="project" value="TreeGrafter"/>
</dbReference>
<evidence type="ECO:0000256" key="2">
    <source>
        <dbReference type="ARBA" id="ARBA00022448"/>
    </source>
</evidence>
<dbReference type="InterPro" id="IPR000595">
    <property type="entry name" value="cNMP-bd_dom"/>
</dbReference>
<dbReference type="OrthoDB" id="63572at2759"/>
<evidence type="ECO:0000256" key="12">
    <source>
        <dbReference type="SAM" id="Phobius"/>
    </source>
</evidence>
<dbReference type="GO" id="GO:0005249">
    <property type="term" value="F:voltage-gated potassium channel activity"/>
    <property type="evidence" value="ECO:0007669"/>
    <property type="project" value="InterPro"/>
</dbReference>
<feature type="non-terminal residue" evidence="14">
    <location>
        <position position="421"/>
    </location>
</feature>
<feature type="transmembrane region" description="Helical" evidence="12">
    <location>
        <begin position="7"/>
        <end position="28"/>
    </location>
</feature>
<evidence type="ECO:0000313" key="14">
    <source>
        <dbReference type="EMBL" id="EKX31273.1"/>
    </source>
</evidence>
<evidence type="ECO:0000313" key="16">
    <source>
        <dbReference type="Proteomes" id="UP000011087"/>
    </source>
</evidence>
<feature type="transmembrane region" description="Helical" evidence="12">
    <location>
        <begin position="272"/>
        <end position="293"/>
    </location>
</feature>
<evidence type="ECO:0000256" key="5">
    <source>
        <dbReference type="ARBA" id="ARBA00022826"/>
    </source>
</evidence>
<evidence type="ECO:0000313" key="15">
    <source>
        <dbReference type="EnsemblProtists" id="EKX31273"/>
    </source>
</evidence>
<sequence>MICCKQVFWDIVTMTLLIYTLFEIPLHLAFLTDDSNCALNALDSCNLAVDLIFCTDMFVSFNTAYLIAPKGEEELVDDHGMIAKRYVQSWFLVDLLSSIPFDRLLCLILDGQQNLSFVRTLKTVRFIKLARLLRFMRVLKKWEGLSASPSLSNFLRLFKLIIGLLMCAHIMGCFWKITIEVADCGRWENPDEAELQGYPVSYGCQCAYSSHAELEAIGLICLPVNWMYKYDRELYLDGSVASQYLVSVYFTIIGLATVGFGDITPANDYERLFSTLLTLFGAVIFAFVIGSIGEIAQQGNQMDAELRNSLHALSDFMQYKNVPLWLQKRVKRHLSYSSARSPQIYTHDLLHMLPRHLRNSIMQHMYENSAWMIPFFNNMDPELRTHMFMLLRPVLLLEAEYLYHALDVGEEMYFVIEGEAQ</sequence>
<dbReference type="EnsemblProtists" id="EKX31273">
    <property type="protein sequence ID" value="EKX31273"/>
    <property type="gene ID" value="GUITHDRAFT_83268"/>
</dbReference>
<dbReference type="eggNOG" id="KOG0501">
    <property type="taxonomic scope" value="Eukaryota"/>
</dbReference>
<keyword evidence="2" id="KW-0813">Transport</keyword>
<dbReference type="OMA" id="SHEGLCC"/>
<evidence type="ECO:0000256" key="11">
    <source>
        <dbReference type="ARBA" id="ARBA00023303"/>
    </source>
</evidence>
<dbReference type="RefSeq" id="XP_005818253.1">
    <property type="nucleotide sequence ID" value="XM_005818196.1"/>
</dbReference>
<evidence type="ECO:0000256" key="9">
    <source>
        <dbReference type="ARBA" id="ARBA00023065"/>
    </source>
</evidence>
<dbReference type="AlphaFoldDB" id="L1I4U5"/>
<keyword evidence="16" id="KW-1185">Reference proteome</keyword>
<keyword evidence="8 12" id="KW-1133">Transmembrane helix</keyword>
<dbReference type="SUPFAM" id="SSF51206">
    <property type="entry name" value="cAMP-binding domain-like"/>
    <property type="match status" value="1"/>
</dbReference>
<dbReference type="InterPro" id="IPR050818">
    <property type="entry name" value="KCNH_animal-type"/>
</dbReference>